<evidence type="ECO:0000256" key="1">
    <source>
        <dbReference type="SAM" id="MobiDB-lite"/>
    </source>
</evidence>
<gene>
    <name evidence="2" type="ORF">PHYPSEUDO_002634</name>
</gene>
<dbReference type="EMBL" id="JAGDFM010000149">
    <property type="protein sequence ID" value="KAG7384373.1"/>
    <property type="molecule type" value="Genomic_DNA"/>
</dbReference>
<comment type="caution">
    <text evidence="2">The sequence shown here is derived from an EMBL/GenBank/DDBJ whole genome shotgun (WGS) entry which is preliminary data.</text>
</comment>
<feature type="region of interest" description="Disordered" evidence="1">
    <location>
        <begin position="112"/>
        <end position="132"/>
    </location>
</feature>
<feature type="compositionally biased region" description="Basic and acidic residues" evidence="1">
    <location>
        <begin position="18"/>
        <end position="32"/>
    </location>
</feature>
<dbReference type="AlphaFoldDB" id="A0A8T1VWN9"/>
<sequence length="421" mass="47661">MMQKYHISKAVLEQGQKSADRHTDEESEHGSNPEDVEAENSDTSYRPSLGNSEEASQVSEYHQPLQVRRQDAAPKRQHTITPIEGDEICAYMRSKKSTRRSRKWGTQCTMIGKRTPRKSGRHPESSDHSYGINNAVCGRRQQRSRSRCMPAVWTWIATAKMEPTTKYQTLRQRFPIYTNMGVSRVVRTAVREEPASPTQGVELQIAPAPLIILDWDDTILPNTHLAKLGFSSEDETFEVPEECVPTLEELAKEAENFLNACLKTGPCCIVTNGLTGWVERSCQRFLPNAVPLLAHMTIVSARSNFESVYPDRPIEWKIAAYRDLLAKRGFMQEPPAEEPRGVYVQREPQQVIALGDSQVDRCAIQYVARRTPNTQLKSIKLLDNPSMTQLQKQLNLLGVFLVQLSGHDEALDLELSNEMLQ</sequence>
<protein>
    <submittedName>
        <fullName evidence="2">Uncharacterized protein</fullName>
    </submittedName>
</protein>
<organism evidence="2 3">
    <name type="scientific">Phytophthora pseudosyringae</name>
    <dbReference type="NCBI Taxonomy" id="221518"/>
    <lineage>
        <taxon>Eukaryota</taxon>
        <taxon>Sar</taxon>
        <taxon>Stramenopiles</taxon>
        <taxon>Oomycota</taxon>
        <taxon>Peronosporomycetes</taxon>
        <taxon>Peronosporales</taxon>
        <taxon>Peronosporaceae</taxon>
        <taxon>Phytophthora</taxon>
    </lineage>
</organism>
<dbReference type="PANTHER" id="PTHR38899">
    <property type="entry name" value="DOMAIN OOKINETE PROTEIN, PUTATIVE-RELATED"/>
    <property type="match status" value="1"/>
</dbReference>
<keyword evidence="3" id="KW-1185">Reference proteome</keyword>
<feature type="region of interest" description="Disordered" evidence="1">
    <location>
        <begin position="1"/>
        <end position="81"/>
    </location>
</feature>
<reference evidence="2" key="1">
    <citation type="submission" date="2021-02" db="EMBL/GenBank/DDBJ databases">
        <authorList>
            <person name="Palmer J.M."/>
        </authorList>
    </citation>
    <scope>NUCLEOTIDE SEQUENCE</scope>
    <source>
        <strain evidence="2">SCRP734</strain>
    </source>
</reference>
<dbReference type="Proteomes" id="UP000694044">
    <property type="component" value="Unassembled WGS sequence"/>
</dbReference>
<accession>A0A8T1VWN9</accession>
<proteinExistence type="predicted"/>
<dbReference type="OrthoDB" id="443932at2759"/>
<feature type="compositionally biased region" description="Polar residues" evidence="1">
    <location>
        <begin position="41"/>
        <end position="60"/>
    </location>
</feature>
<dbReference type="PANTHER" id="PTHR38899:SF2">
    <property type="entry name" value="FCP1 HOMOLOGY DOMAIN-CONTAINING PROTEIN"/>
    <property type="match status" value="1"/>
</dbReference>
<evidence type="ECO:0000313" key="2">
    <source>
        <dbReference type="EMBL" id="KAG7384373.1"/>
    </source>
</evidence>
<name>A0A8T1VWN9_9STRA</name>
<evidence type="ECO:0000313" key="3">
    <source>
        <dbReference type="Proteomes" id="UP000694044"/>
    </source>
</evidence>